<dbReference type="PANTHER" id="PTHR14469:SF0">
    <property type="entry name" value="FAMILY WITH SEQUENCE SIMILARITY 113"/>
    <property type="match status" value="1"/>
</dbReference>
<evidence type="ECO:0000313" key="4">
    <source>
        <dbReference type="Proteomes" id="UP001142489"/>
    </source>
</evidence>
<gene>
    <name evidence="3" type="ORF">JRQ81_017044</name>
</gene>
<comment type="similarity">
    <text evidence="1">Belongs to the PC-esterase family.</text>
</comment>
<keyword evidence="4" id="KW-1185">Reference proteome</keyword>
<proteinExistence type="inferred from homology"/>
<organism evidence="3 4">
    <name type="scientific">Phrynocephalus forsythii</name>
    <dbReference type="NCBI Taxonomy" id="171643"/>
    <lineage>
        <taxon>Eukaryota</taxon>
        <taxon>Metazoa</taxon>
        <taxon>Chordata</taxon>
        <taxon>Craniata</taxon>
        <taxon>Vertebrata</taxon>
        <taxon>Euteleostomi</taxon>
        <taxon>Lepidosauria</taxon>
        <taxon>Squamata</taxon>
        <taxon>Bifurcata</taxon>
        <taxon>Unidentata</taxon>
        <taxon>Episquamata</taxon>
        <taxon>Toxicofera</taxon>
        <taxon>Iguania</taxon>
        <taxon>Acrodonta</taxon>
        <taxon>Agamidae</taxon>
        <taxon>Agaminae</taxon>
        <taxon>Phrynocephalus</taxon>
    </lineage>
</organism>
<dbReference type="InterPro" id="IPR036514">
    <property type="entry name" value="SGNH_hydro_sf"/>
</dbReference>
<dbReference type="Gene3D" id="3.40.50.1110">
    <property type="entry name" value="SGNH hydrolase"/>
    <property type="match status" value="1"/>
</dbReference>
<reference evidence="3" key="1">
    <citation type="journal article" date="2023" name="DNA Res.">
        <title>Chromosome-level genome assembly of Phrynocephalus forsythii using third-generation DNA sequencing and Hi-C analysis.</title>
        <authorList>
            <person name="Qi Y."/>
            <person name="Zhao W."/>
            <person name="Zhao Y."/>
            <person name="Niu C."/>
            <person name="Cao S."/>
            <person name="Zhang Y."/>
        </authorList>
    </citation>
    <scope>NUCLEOTIDE SEQUENCE</scope>
    <source>
        <tissue evidence="3">Muscle</tissue>
    </source>
</reference>
<feature type="region of interest" description="Disordered" evidence="2">
    <location>
        <begin position="479"/>
        <end position="520"/>
    </location>
</feature>
<comment type="caution">
    <text evidence="3">The sequence shown here is derived from an EMBL/GenBank/DDBJ whole genome shotgun (WGS) entry which is preliminary data.</text>
</comment>
<feature type="compositionally biased region" description="Basic residues" evidence="2">
    <location>
        <begin position="603"/>
        <end position="625"/>
    </location>
</feature>
<evidence type="ECO:0000313" key="3">
    <source>
        <dbReference type="EMBL" id="KAJ7327285.1"/>
    </source>
</evidence>
<feature type="region of interest" description="Disordered" evidence="2">
    <location>
        <begin position="553"/>
        <end position="625"/>
    </location>
</feature>
<feature type="compositionally biased region" description="Pro residues" evidence="2">
    <location>
        <begin position="569"/>
        <end position="589"/>
    </location>
</feature>
<dbReference type="AlphaFoldDB" id="A0A9Q0XVZ5"/>
<sequence>MQSGQGALSSTAGVTDHQLPLGNIHDFSSEEARQLLHNKFVVVLGDSIFRSVYKDLVYILQTDEMLSLDQLKNKGEETFANDHRVEFEGLRRGCNYCEVRQYHTDHHLVRFYFITRAHSPYMESVLDDFKKGLETGLTPDVLIISSCLWDLNRYQDNFSQEPPIPKALKEYRQNLAVLFEKLNGLLPSSCLIIWTTAMPIKQKTYGSIFAGNIKSSPEDIIEANFYSACLASCYNLDVLDLHFSFRFLLQHQYKDGVHWDHWVHRCITKLLLTYMAKAWGVELEKRELDPGATPVPQENADPWHSTPQQPIPSARHWSLRPGPLSWQDSSPSEGNGSLCGYDLGPQPQLNDHDPYHGGHWWQTHCWEECVPQLGSYSDDWLSESFGGHRETPPHYALPGSFGDPYFQEDDSYWDSAFVSYEYNHGSHPSPAQAGLRDRLHFQPWMSCYGLGEGSRFSQEPLPGTNKDGHRFIQPTAFRERPVDGGGYEHVVQSSRRPSHRGNSGFLPHSDESGHWPADDSDYEPYPSWPVSQNATFPLYNGWRGPRPLDGYGSRPRLWPPPGEMGDHVFPPPRPAGFDAPPPPFPPFGKRPPRAQGAPYLRGTRGRGSRRNRPSNRRKKRPRNVT</sequence>
<accession>A0A9Q0XVZ5</accession>
<dbReference type="PANTHER" id="PTHR14469">
    <property type="entry name" value="SARCOMA ANTIGEN NY-SAR-23"/>
    <property type="match status" value="1"/>
</dbReference>
<feature type="region of interest" description="Disordered" evidence="2">
    <location>
        <begin position="289"/>
        <end position="314"/>
    </location>
</feature>
<dbReference type="SUPFAM" id="SSF52266">
    <property type="entry name" value="SGNH hydrolase"/>
    <property type="match status" value="1"/>
</dbReference>
<dbReference type="Proteomes" id="UP001142489">
    <property type="component" value="Unassembled WGS sequence"/>
</dbReference>
<feature type="compositionally biased region" description="Basic and acidic residues" evidence="2">
    <location>
        <begin position="508"/>
        <end position="517"/>
    </location>
</feature>
<protein>
    <submittedName>
        <fullName evidence="3">Uncharacterized protein</fullName>
    </submittedName>
</protein>
<evidence type="ECO:0000256" key="1">
    <source>
        <dbReference type="ARBA" id="ARBA00037957"/>
    </source>
</evidence>
<evidence type="ECO:0000256" key="2">
    <source>
        <dbReference type="SAM" id="MobiDB-lite"/>
    </source>
</evidence>
<dbReference type="EMBL" id="JAPFRF010000007">
    <property type="protein sequence ID" value="KAJ7327285.1"/>
    <property type="molecule type" value="Genomic_DNA"/>
</dbReference>
<dbReference type="OrthoDB" id="9975373at2759"/>
<name>A0A9Q0XVZ5_9SAUR</name>